<evidence type="ECO:0000313" key="2">
    <source>
        <dbReference type="EMBL" id="MDJ1483721.1"/>
    </source>
</evidence>
<dbReference type="EMBL" id="JASJOS010000012">
    <property type="protein sequence ID" value="MDJ1483721.1"/>
    <property type="molecule type" value="Genomic_DNA"/>
</dbReference>
<dbReference type="AlphaFoldDB" id="A0AAE3U8R7"/>
<organism evidence="2 3">
    <name type="scientific">Xanthocytophaga flava</name>
    <dbReference type="NCBI Taxonomy" id="3048013"/>
    <lineage>
        <taxon>Bacteria</taxon>
        <taxon>Pseudomonadati</taxon>
        <taxon>Bacteroidota</taxon>
        <taxon>Cytophagia</taxon>
        <taxon>Cytophagales</taxon>
        <taxon>Rhodocytophagaceae</taxon>
        <taxon>Xanthocytophaga</taxon>
    </lineage>
</organism>
<dbReference type="SUPFAM" id="SSF56300">
    <property type="entry name" value="Metallo-dependent phosphatases"/>
    <property type="match status" value="1"/>
</dbReference>
<sequence length="286" mass="33514">MNILLFADLHGRILPALKLAIRLQKERNIQLDLIVQCGDMGIYPEPAKFDKATLRHAQRDETELGFSRYFTHPSTEVASLLEELSCDVICVRGNHEDHEFLNGLEQKSSEPRFPIDCYKRIYVCKTGHIQKFEKEGQHISIAGIGRIGNRGNKSPNGTQRFIQPYEQQALQSLRKQITHIDILVTHDCSLHFFDKDFGMQEIRDFLDYHKPFYHFFGHTGHSYQAVPDENRFTTSVKIAELEWQHNGTFPEGSMVLLRWKDQYEHEIEVINDTWIKEYTPETWKYM</sequence>
<dbReference type="InterPro" id="IPR029052">
    <property type="entry name" value="Metallo-depent_PP-like"/>
</dbReference>
<evidence type="ECO:0000259" key="1">
    <source>
        <dbReference type="Pfam" id="PF00149"/>
    </source>
</evidence>
<dbReference type="Pfam" id="PF00149">
    <property type="entry name" value="Metallophos"/>
    <property type="match status" value="1"/>
</dbReference>
<dbReference type="Proteomes" id="UP001241110">
    <property type="component" value="Unassembled WGS sequence"/>
</dbReference>
<proteinExistence type="predicted"/>
<name>A0AAE3U8R7_9BACT</name>
<comment type="caution">
    <text evidence="2">The sequence shown here is derived from an EMBL/GenBank/DDBJ whole genome shotgun (WGS) entry which is preliminary data.</text>
</comment>
<accession>A0AAE3U8R7</accession>
<gene>
    <name evidence="2" type="ORF">QNI16_24695</name>
</gene>
<dbReference type="InterPro" id="IPR004843">
    <property type="entry name" value="Calcineurin-like_PHP"/>
</dbReference>
<evidence type="ECO:0000313" key="3">
    <source>
        <dbReference type="Proteomes" id="UP001241110"/>
    </source>
</evidence>
<protein>
    <submittedName>
        <fullName evidence="2">Metallophosphoesterase</fullName>
    </submittedName>
</protein>
<reference evidence="2" key="1">
    <citation type="submission" date="2023-05" db="EMBL/GenBank/DDBJ databases">
        <authorList>
            <person name="Zhang X."/>
        </authorList>
    </citation>
    <scope>NUCLEOTIDE SEQUENCE</scope>
    <source>
        <strain evidence="2">YF14B1</strain>
    </source>
</reference>
<dbReference type="Gene3D" id="3.60.21.10">
    <property type="match status" value="1"/>
</dbReference>
<dbReference type="GO" id="GO:0016787">
    <property type="term" value="F:hydrolase activity"/>
    <property type="evidence" value="ECO:0007669"/>
    <property type="project" value="InterPro"/>
</dbReference>
<dbReference type="RefSeq" id="WP_313984002.1">
    <property type="nucleotide sequence ID" value="NZ_JASJOS010000012.1"/>
</dbReference>
<feature type="domain" description="Calcineurin-like phosphoesterase" evidence="1">
    <location>
        <begin position="1"/>
        <end position="219"/>
    </location>
</feature>